<gene>
    <name evidence="2" type="ORF">ACFOWE_16740</name>
</gene>
<keyword evidence="1" id="KW-1133">Transmembrane helix</keyword>
<feature type="transmembrane region" description="Helical" evidence="1">
    <location>
        <begin position="96"/>
        <end position="115"/>
    </location>
</feature>
<keyword evidence="3" id="KW-1185">Reference proteome</keyword>
<accession>A0ABV8IDP6</accession>
<keyword evidence="1" id="KW-0472">Membrane</keyword>
<dbReference type="Proteomes" id="UP001595850">
    <property type="component" value="Unassembled WGS sequence"/>
</dbReference>
<keyword evidence="1" id="KW-0812">Transmembrane</keyword>
<dbReference type="Pfam" id="PF10861">
    <property type="entry name" value="DUF2784"/>
    <property type="match status" value="1"/>
</dbReference>
<reference evidence="3" key="1">
    <citation type="journal article" date="2019" name="Int. J. Syst. Evol. Microbiol.">
        <title>The Global Catalogue of Microorganisms (GCM) 10K type strain sequencing project: providing services to taxonomists for standard genome sequencing and annotation.</title>
        <authorList>
            <consortium name="The Broad Institute Genomics Platform"/>
            <consortium name="The Broad Institute Genome Sequencing Center for Infectious Disease"/>
            <person name="Wu L."/>
            <person name="Ma J."/>
        </authorList>
    </citation>
    <scope>NUCLEOTIDE SEQUENCE [LARGE SCALE GENOMIC DNA]</scope>
    <source>
        <strain evidence="3">TBRC 4489</strain>
    </source>
</reference>
<evidence type="ECO:0000313" key="3">
    <source>
        <dbReference type="Proteomes" id="UP001595850"/>
    </source>
</evidence>
<comment type="caution">
    <text evidence="2">The sequence shown here is derived from an EMBL/GenBank/DDBJ whole genome shotgun (WGS) entry which is preliminary data.</text>
</comment>
<dbReference type="EMBL" id="JBHSBM010000017">
    <property type="protein sequence ID" value="MFC4059955.1"/>
    <property type="molecule type" value="Genomic_DNA"/>
</dbReference>
<proteinExistence type="predicted"/>
<feature type="transmembrane region" description="Helical" evidence="1">
    <location>
        <begin position="34"/>
        <end position="53"/>
    </location>
</feature>
<sequence>MAYRLLGEAAMIVHFLFLVFMAVGGFLAWRWPRLIAAHLAVAAWGIVSVVTGVECPLTVAEDWGRRNAGELGLPSSGFIDHYIEGVIYPEEYTTHARLGVAFLVLVSWLGYLRLVRRRKVRTAPSGHEGVGSPPPVTPR</sequence>
<dbReference type="RefSeq" id="WP_377288669.1">
    <property type="nucleotide sequence ID" value="NZ_JBHSBM010000017.1"/>
</dbReference>
<dbReference type="InterPro" id="IPR021218">
    <property type="entry name" value="DUF2784"/>
</dbReference>
<feature type="transmembrane region" description="Helical" evidence="1">
    <location>
        <begin position="6"/>
        <end position="27"/>
    </location>
</feature>
<organism evidence="2 3">
    <name type="scientific">Planomonospora corallina</name>
    <dbReference type="NCBI Taxonomy" id="1806052"/>
    <lineage>
        <taxon>Bacteria</taxon>
        <taxon>Bacillati</taxon>
        <taxon>Actinomycetota</taxon>
        <taxon>Actinomycetes</taxon>
        <taxon>Streptosporangiales</taxon>
        <taxon>Streptosporangiaceae</taxon>
        <taxon>Planomonospora</taxon>
    </lineage>
</organism>
<evidence type="ECO:0000256" key="1">
    <source>
        <dbReference type="SAM" id="Phobius"/>
    </source>
</evidence>
<evidence type="ECO:0000313" key="2">
    <source>
        <dbReference type="EMBL" id="MFC4059955.1"/>
    </source>
</evidence>
<protein>
    <submittedName>
        <fullName evidence="2">DUF2784 domain-containing protein</fullName>
    </submittedName>
</protein>
<name>A0ABV8IDP6_9ACTN</name>